<organism evidence="4 5">
    <name type="scientific">Frondihabitans australicus</name>
    <dbReference type="NCBI Taxonomy" id="386892"/>
    <lineage>
        <taxon>Bacteria</taxon>
        <taxon>Bacillati</taxon>
        <taxon>Actinomycetota</taxon>
        <taxon>Actinomycetes</taxon>
        <taxon>Micrococcales</taxon>
        <taxon>Microbacteriaceae</taxon>
        <taxon>Frondihabitans</taxon>
    </lineage>
</organism>
<dbReference type="GO" id="GO:0004497">
    <property type="term" value="F:monooxygenase activity"/>
    <property type="evidence" value="ECO:0007669"/>
    <property type="project" value="UniProtKB-KW"/>
</dbReference>
<gene>
    <name evidence="4" type="ORF">C8E83_0591</name>
</gene>
<dbReference type="InterPro" id="IPR050493">
    <property type="entry name" value="FAD-dep_Monooxygenase_BioMet"/>
</dbReference>
<protein>
    <submittedName>
        <fullName evidence="4">2-polyprenyl-6-methoxyphenol hydroxylase-like FAD-dependent oxidoreductase</fullName>
    </submittedName>
</protein>
<dbReference type="SUPFAM" id="SSF51905">
    <property type="entry name" value="FAD/NAD(P)-binding domain"/>
    <property type="match status" value="1"/>
</dbReference>
<dbReference type="InterPro" id="IPR002938">
    <property type="entry name" value="FAD-bd"/>
</dbReference>
<dbReference type="AlphaFoldDB" id="A0A495IDF7"/>
<name>A0A495IDF7_9MICO</name>
<evidence type="ECO:0000259" key="3">
    <source>
        <dbReference type="Pfam" id="PF01494"/>
    </source>
</evidence>
<dbReference type="PRINTS" id="PR00420">
    <property type="entry name" value="RNGMNOXGNASE"/>
</dbReference>
<keyword evidence="5" id="KW-1185">Reference proteome</keyword>
<dbReference type="RefSeq" id="WP_170159826.1">
    <property type="nucleotide sequence ID" value="NZ_RBKS01000001.1"/>
</dbReference>
<dbReference type="GO" id="GO:0071949">
    <property type="term" value="F:FAD binding"/>
    <property type="evidence" value="ECO:0007669"/>
    <property type="project" value="InterPro"/>
</dbReference>
<keyword evidence="2" id="KW-0503">Monooxygenase</keyword>
<keyword evidence="1" id="KW-0560">Oxidoreductase</keyword>
<proteinExistence type="predicted"/>
<dbReference type="PANTHER" id="PTHR13789">
    <property type="entry name" value="MONOOXYGENASE"/>
    <property type="match status" value="1"/>
</dbReference>
<evidence type="ECO:0000313" key="4">
    <source>
        <dbReference type="EMBL" id="RKR73498.1"/>
    </source>
</evidence>
<dbReference type="Gene3D" id="3.50.50.60">
    <property type="entry name" value="FAD/NAD(P)-binding domain"/>
    <property type="match status" value="1"/>
</dbReference>
<dbReference type="InterPro" id="IPR036188">
    <property type="entry name" value="FAD/NAD-bd_sf"/>
</dbReference>
<sequence length="407" mass="43760">MKVLIIGGGVGGPVLALALARAGLDAEVEVVEARTPSEVEEGSWITFQANGMDALRAIDAAGPLEEQGYPVETISFVNGRGRSLGSMPLAASRPDRLTSRMLARRTLAGGIGQLARDRGITLTHGVRFVSARYEGSQVVATFNDGSERRADLLVGADGIWSRVRTFIDPSAARPRYVPVLNVGGHLPGFRVDVPQGEFRMQFGTRCFFAWMPTPDGGTVWFANPPHPGEPERGSLERISDASWRSTLHTLMAQDHGPAHDIIDAAPEPLRAWATYDLPTVRRWHDSRAAVLLGDAAHAVAPSAGQGASMALEDAVTLARCLRDAPGATDSARIAAALPRYEALRRARTEKIVAYGHRSSNSKAAGPLGRVVRDAILPLMFARAARDGGKSMMWLQGHHVEFDAPVEF</sequence>
<accession>A0A495IDF7</accession>
<dbReference type="Pfam" id="PF01494">
    <property type="entry name" value="FAD_binding_3"/>
    <property type="match status" value="1"/>
</dbReference>
<comment type="caution">
    <text evidence="4">The sequence shown here is derived from an EMBL/GenBank/DDBJ whole genome shotgun (WGS) entry which is preliminary data.</text>
</comment>
<dbReference type="PANTHER" id="PTHR13789:SF309">
    <property type="entry name" value="PUTATIVE (AFU_ORTHOLOGUE AFUA_6G14510)-RELATED"/>
    <property type="match status" value="1"/>
</dbReference>
<evidence type="ECO:0000313" key="5">
    <source>
        <dbReference type="Proteomes" id="UP000280008"/>
    </source>
</evidence>
<feature type="domain" description="FAD-binding" evidence="3">
    <location>
        <begin position="2"/>
        <end position="352"/>
    </location>
</feature>
<dbReference type="Proteomes" id="UP000280008">
    <property type="component" value="Unassembled WGS sequence"/>
</dbReference>
<evidence type="ECO:0000256" key="2">
    <source>
        <dbReference type="ARBA" id="ARBA00023033"/>
    </source>
</evidence>
<evidence type="ECO:0000256" key="1">
    <source>
        <dbReference type="ARBA" id="ARBA00023002"/>
    </source>
</evidence>
<dbReference type="EMBL" id="RBKS01000001">
    <property type="protein sequence ID" value="RKR73498.1"/>
    <property type="molecule type" value="Genomic_DNA"/>
</dbReference>
<reference evidence="4 5" key="1">
    <citation type="submission" date="2018-10" db="EMBL/GenBank/DDBJ databases">
        <title>Sequencing the genomes of 1000 actinobacteria strains.</title>
        <authorList>
            <person name="Klenk H.-P."/>
        </authorList>
    </citation>
    <scope>NUCLEOTIDE SEQUENCE [LARGE SCALE GENOMIC DNA]</scope>
    <source>
        <strain evidence="4 5">DSM 17894</strain>
    </source>
</reference>